<reference evidence="1" key="1">
    <citation type="journal article" date="2020" name="Nature">
        <title>Giant virus diversity and host interactions through global metagenomics.</title>
        <authorList>
            <person name="Schulz F."/>
            <person name="Roux S."/>
            <person name="Paez-Espino D."/>
            <person name="Jungbluth S."/>
            <person name="Walsh D.A."/>
            <person name="Denef V.J."/>
            <person name="McMahon K.D."/>
            <person name="Konstantinidis K.T."/>
            <person name="Eloe-Fadrosh E.A."/>
            <person name="Kyrpides N.C."/>
            <person name="Woyke T."/>
        </authorList>
    </citation>
    <scope>NUCLEOTIDE SEQUENCE</scope>
    <source>
        <strain evidence="1">GVMAG-M-3300025880-76</strain>
    </source>
</reference>
<name>A0A6C0JD81_9ZZZZ</name>
<dbReference type="AlphaFoldDB" id="A0A6C0JD81"/>
<accession>A0A6C0JD81</accession>
<proteinExistence type="predicted"/>
<organism evidence="1">
    <name type="scientific">viral metagenome</name>
    <dbReference type="NCBI Taxonomy" id="1070528"/>
    <lineage>
        <taxon>unclassified sequences</taxon>
        <taxon>metagenomes</taxon>
        <taxon>organismal metagenomes</taxon>
    </lineage>
</organism>
<protein>
    <submittedName>
        <fullName evidence="1">Uncharacterized protein</fullName>
    </submittedName>
</protein>
<sequence>MKPVYTLYERDMRIQKCKAELSNINKEIGQCAYACKNAPYTQDTLYNNTYVKPIRQEYDNYIQSSRNKIFNKRKAIDIVAHYLETQDSKNNEAIQEPSSYRHSKRNIHRDKYNIKEVLKNIEDILEEVDILGENLKEDEMVQTNIIDKLNNVIDEN</sequence>
<evidence type="ECO:0000313" key="1">
    <source>
        <dbReference type="EMBL" id="QHU02800.1"/>
    </source>
</evidence>
<dbReference type="EMBL" id="MN740363">
    <property type="protein sequence ID" value="QHU02800.1"/>
    <property type="molecule type" value="Genomic_DNA"/>
</dbReference>